<dbReference type="EMBL" id="JAOPKZ010000001">
    <property type="protein sequence ID" value="MCU5745292.1"/>
    <property type="molecule type" value="Genomic_DNA"/>
</dbReference>
<evidence type="ECO:0000256" key="1">
    <source>
        <dbReference type="SAM" id="SignalP"/>
    </source>
</evidence>
<evidence type="ECO:0000313" key="4">
    <source>
        <dbReference type="Proteomes" id="UP001209553"/>
    </source>
</evidence>
<proteinExistence type="predicted"/>
<name>A0ABT2QMU0_9STAP</name>
<dbReference type="Proteomes" id="UP001209553">
    <property type="component" value="Unassembled WGS sequence"/>
</dbReference>
<dbReference type="RefSeq" id="WP_262853702.1">
    <property type="nucleotide sequence ID" value="NZ_JAOPKZ010000001.1"/>
</dbReference>
<feature type="chain" id="PRO_5045052679" evidence="1">
    <location>
        <begin position="20"/>
        <end position="124"/>
    </location>
</feature>
<organism evidence="3 4">
    <name type="scientific">Staphylococcus marylandisciuri</name>
    <dbReference type="NCBI Taxonomy" id="2981529"/>
    <lineage>
        <taxon>Bacteria</taxon>
        <taxon>Bacillati</taxon>
        <taxon>Bacillota</taxon>
        <taxon>Bacilli</taxon>
        <taxon>Bacillales</taxon>
        <taxon>Staphylococcaceae</taxon>
        <taxon>Staphylococcus</taxon>
    </lineage>
</organism>
<protein>
    <submittedName>
        <fullName evidence="3">DUF4467 domain-containing protein</fullName>
    </submittedName>
</protein>
<feature type="domain" description="DUF4467" evidence="2">
    <location>
        <begin position="23"/>
        <end position="117"/>
    </location>
</feature>
<dbReference type="Gene3D" id="3.10.450.560">
    <property type="match status" value="1"/>
</dbReference>
<accession>A0ABT2QMU0</accession>
<reference evidence="3 4" key="1">
    <citation type="journal article" date="2023" name="Int. J. Syst. Evol. Microbiol.">
        <title>Streptococcus sciuri sp. nov., Staphylococcus marylandisciuri sp. nov. and Staphylococcus americanisciuri sp. nov., isolated from faeces of eastern grey squirrel (Sciurus carolinensis).</title>
        <authorList>
            <person name="Volokhov D.V."/>
            <person name="Zagorodnyaya T.A."/>
            <person name="Furtak V.A."/>
            <person name="Nattanmai G."/>
            <person name="Randall L."/>
            <person name="Jose S."/>
            <person name="Gao Y."/>
            <person name="Eisenberg T."/>
            <person name="Delmonte P."/>
            <person name="Blom J."/>
            <person name="Mitchell K.K."/>
        </authorList>
    </citation>
    <scope>NUCLEOTIDE SEQUENCE [LARGE SCALE GENOMIC DNA]</scope>
    <source>
        <strain evidence="3 4">SQ8-PEA</strain>
    </source>
</reference>
<evidence type="ECO:0000313" key="3">
    <source>
        <dbReference type="EMBL" id="MCU5745292.1"/>
    </source>
</evidence>
<evidence type="ECO:0000259" key="2">
    <source>
        <dbReference type="Pfam" id="PF14729"/>
    </source>
</evidence>
<keyword evidence="4" id="KW-1185">Reference proteome</keyword>
<dbReference type="PROSITE" id="PS51257">
    <property type="entry name" value="PROKAR_LIPOPROTEIN"/>
    <property type="match status" value="1"/>
</dbReference>
<dbReference type="Pfam" id="PF14729">
    <property type="entry name" value="DUF4467"/>
    <property type="match status" value="1"/>
</dbReference>
<feature type="signal peptide" evidence="1">
    <location>
        <begin position="1"/>
        <end position="19"/>
    </location>
</feature>
<comment type="caution">
    <text evidence="3">The sequence shown here is derived from an EMBL/GenBank/DDBJ whole genome shotgun (WGS) entry which is preliminary data.</text>
</comment>
<gene>
    <name evidence="3" type="ORF">N9R04_00975</name>
</gene>
<dbReference type="InterPro" id="IPR028075">
    <property type="entry name" value="DUF4467"/>
</dbReference>
<keyword evidence="1" id="KW-0732">Signal</keyword>
<sequence length="124" mass="14287">MKRLGLTIVALTLILAACSSDKYTNSIDKAIDKQQIYQQKLAKSEKGDVDKKFDKNKANIYVYEKGKYVVLAYKPLKDDDEVHHYAYRIKNNKAHYLSGFNVKGFMNNHKESYKEENLGSDDES</sequence>